<sequence>MNAPKDRARIVAIGTHIPSRRISNVERAPAFKIDPTFLENKIGVLERSIKDESEAASDLCVKAFHDLTEKTPIDLGSIKLACVVTQNPDRRVPHTAAIVHQKLGLEKSCATFDISQGCAGYTHGLAITTALLETLAPGKALLFTCDPYSTIVDPNDKGTALIFGDAASVSVLSKDEPGYALIDSDFGTAPNSYECLIHDGQRLNMDGRQVFSHAAREVPQSIQRVLERNGLSTREVDRFLLHPGSKYIIDFLRGALGLDATKVPFEIERYGNTVSSSIPILLKENLRRNRDARVVLSGFGVGFSWGTNLIELQP</sequence>
<protein>
    <submittedName>
        <fullName evidence="5">Ketoacyl-ACP synthase III</fullName>
    </submittedName>
</protein>
<organism evidence="5 6">
    <name type="scientific">Pendulispora rubella</name>
    <dbReference type="NCBI Taxonomy" id="2741070"/>
    <lineage>
        <taxon>Bacteria</taxon>
        <taxon>Pseudomonadati</taxon>
        <taxon>Myxococcota</taxon>
        <taxon>Myxococcia</taxon>
        <taxon>Myxococcales</taxon>
        <taxon>Sorangiineae</taxon>
        <taxon>Pendulisporaceae</taxon>
        <taxon>Pendulispora</taxon>
    </lineage>
</organism>
<evidence type="ECO:0000313" key="5">
    <source>
        <dbReference type="EMBL" id="WXB09823.1"/>
    </source>
</evidence>
<dbReference type="Proteomes" id="UP001374803">
    <property type="component" value="Chromosome"/>
</dbReference>
<dbReference type="PANTHER" id="PTHR34069">
    <property type="entry name" value="3-OXOACYL-[ACYL-CARRIER-PROTEIN] SYNTHASE 3"/>
    <property type="match status" value="1"/>
</dbReference>
<feature type="domain" description="Beta-ketoacyl-[acyl-carrier-protein] synthase III N-terminal" evidence="4">
    <location>
        <begin position="112"/>
        <end position="188"/>
    </location>
</feature>
<dbReference type="Gene3D" id="3.40.47.10">
    <property type="match status" value="1"/>
</dbReference>
<feature type="domain" description="Beta-ketoacyl-[acyl-carrier-protein] synthase III C-terminal" evidence="3">
    <location>
        <begin position="226"/>
        <end position="311"/>
    </location>
</feature>
<accession>A0ABZ2LJ14</accession>
<dbReference type="InterPro" id="IPR013751">
    <property type="entry name" value="ACP_syn_III_N"/>
</dbReference>
<name>A0ABZ2LJ14_9BACT</name>
<dbReference type="Pfam" id="PF08541">
    <property type="entry name" value="ACP_syn_III_C"/>
    <property type="match status" value="1"/>
</dbReference>
<dbReference type="EMBL" id="CP089983">
    <property type="protein sequence ID" value="WXB09823.1"/>
    <property type="molecule type" value="Genomic_DNA"/>
</dbReference>
<evidence type="ECO:0000259" key="4">
    <source>
        <dbReference type="Pfam" id="PF08545"/>
    </source>
</evidence>
<evidence type="ECO:0000256" key="2">
    <source>
        <dbReference type="ARBA" id="ARBA00023315"/>
    </source>
</evidence>
<dbReference type="Pfam" id="PF08545">
    <property type="entry name" value="ACP_syn_III"/>
    <property type="match status" value="1"/>
</dbReference>
<evidence type="ECO:0000256" key="1">
    <source>
        <dbReference type="ARBA" id="ARBA00022679"/>
    </source>
</evidence>
<keyword evidence="6" id="KW-1185">Reference proteome</keyword>
<keyword evidence="1" id="KW-0808">Transferase</keyword>
<dbReference type="CDD" id="cd00830">
    <property type="entry name" value="KAS_III"/>
    <property type="match status" value="1"/>
</dbReference>
<proteinExistence type="predicted"/>
<evidence type="ECO:0000313" key="6">
    <source>
        <dbReference type="Proteomes" id="UP001374803"/>
    </source>
</evidence>
<dbReference type="InterPro" id="IPR016039">
    <property type="entry name" value="Thiolase-like"/>
</dbReference>
<keyword evidence="2" id="KW-0012">Acyltransferase</keyword>
<dbReference type="InterPro" id="IPR013747">
    <property type="entry name" value="ACP_syn_III_C"/>
</dbReference>
<dbReference type="RefSeq" id="WP_394839496.1">
    <property type="nucleotide sequence ID" value="NZ_CP089929.1"/>
</dbReference>
<dbReference type="PANTHER" id="PTHR34069:SF2">
    <property type="entry name" value="BETA-KETOACYL-[ACYL-CARRIER-PROTEIN] SYNTHASE III"/>
    <property type="match status" value="1"/>
</dbReference>
<reference evidence="5" key="1">
    <citation type="submission" date="2021-12" db="EMBL/GenBank/DDBJ databases">
        <title>Discovery of the Pendulisporaceae a myxobacterial family with distinct sporulation behavior and unique specialized metabolism.</title>
        <authorList>
            <person name="Garcia R."/>
            <person name="Popoff A."/>
            <person name="Bader C.D."/>
            <person name="Loehr J."/>
            <person name="Walesch S."/>
            <person name="Walt C."/>
            <person name="Boldt J."/>
            <person name="Bunk B."/>
            <person name="Haeckl F.J.F.P.J."/>
            <person name="Gunesch A.P."/>
            <person name="Birkelbach J."/>
            <person name="Nuebel U."/>
            <person name="Pietschmann T."/>
            <person name="Bach T."/>
            <person name="Mueller R."/>
        </authorList>
    </citation>
    <scope>NUCLEOTIDE SEQUENCE</scope>
    <source>
        <strain evidence="5">MSr11367</strain>
    </source>
</reference>
<gene>
    <name evidence="5" type="ORF">LVJ94_21650</name>
</gene>
<evidence type="ECO:0000259" key="3">
    <source>
        <dbReference type="Pfam" id="PF08541"/>
    </source>
</evidence>
<dbReference type="SUPFAM" id="SSF53901">
    <property type="entry name" value="Thiolase-like"/>
    <property type="match status" value="1"/>
</dbReference>